<evidence type="ECO:0000256" key="5">
    <source>
        <dbReference type="ARBA" id="ARBA00022741"/>
    </source>
</evidence>
<proteinExistence type="inferred from homology"/>
<evidence type="ECO:0000256" key="6">
    <source>
        <dbReference type="ARBA" id="ARBA00022840"/>
    </source>
</evidence>
<dbReference type="PANTHER" id="PTHR33078:SF100">
    <property type="entry name" value="PROTEIN YCF2"/>
    <property type="match status" value="1"/>
</dbReference>
<keyword evidence="6" id="KW-0067">ATP-binding</keyword>
<dbReference type="AlphaFoldDB" id="A0A830D2M2"/>
<sequence>MNSFLALLEILIWPRDDIDDSDNIDVSDNIDHDDLDTELEMLTMMNALTMHMMLDIDRIYITLPFELVKAMSHTIWTPNIHDL</sequence>
<dbReference type="PANTHER" id="PTHR33078">
    <property type="entry name" value="PROTEIN YCF2-RELATED"/>
    <property type="match status" value="1"/>
</dbReference>
<dbReference type="GO" id="GO:0005524">
    <property type="term" value="F:ATP binding"/>
    <property type="evidence" value="ECO:0007669"/>
    <property type="project" value="UniProtKB-KW"/>
</dbReference>
<comment type="function">
    <text evidence="1">Probable ATPase of unknown function. Its presence in a non-photosynthetic plant (Epifagus virginiana) and experiments in tobacco indicate that it has an essential function which is probably not related to photosynthesis.</text>
</comment>
<dbReference type="OrthoDB" id="1678865at2759"/>
<reference evidence="7" key="1">
    <citation type="submission" date="2020-07" db="EMBL/GenBank/DDBJ databases">
        <title>Ethylene signaling mediates host invasion by parasitic plants.</title>
        <authorList>
            <person name="Yoshida S."/>
        </authorList>
    </citation>
    <scope>NUCLEOTIDE SEQUENCE</scope>
    <source>
        <strain evidence="7">Okayama</strain>
    </source>
</reference>
<evidence type="ECO:0000313" key="8">
    <source>
        <dbReference type="Proteomes" id="UP000653305"/>
    </source>
</evidence>
<comment type="subcellular location">
    <subcellularLocation>
        <location evidence="2">Plastid</location>
    </subcellularLocation>
</comment>
<dbReference type="EMBL" id="BMAC01001327">
    <property type="protein sequence ID" value="GFQ06858.1"/>
    <property type="molecule type" value="Genomic_DNA"/>
</dbReference>
<evidence type="ECO:0000256" key="4">
    <source>
        <dbReference type="ARBA" id="ARBA00022640"/>
    </source>
</evidence>
<dbReference type="Proteomes" id="UP000653305">
    <property type="component" value="Unassembled WGS sequence"/>
</dbReference>
<protein>
    <submittedName>
        <fullName evidence="7">Protein ycf2</fullName>
    </submittedName>
</protein>
<name>A0A830D2M2_9LAMI</name>
<comment type="caution">
    <text evidence="7">The sequence shown here is derived from an EMBL/GenBank/DDBJ whole genome shotgun (WGS) entry which is preliminary data.</text>
</comment>
<organism evidence="7 8">
    <name type="scientific">Phtheirospermum japonicum</name>
    <dbReference type="NCBI Taxonomy" id="374723"/>
    <lineage>
        <taxon>Eukaryota</taxon>
        <taxon>Viridiplantae</taxon>
        <taxon>Streptophyta</taxon>
        <taxon>Embryophyta</taxon>
        <taxon>Tracheophyta</taxon>
        <taxon>Spermatophyta</taxon>
        <taxon>Magnoliopsida</taxon>
        <taxon>eudicotyledons</taxon>
        <taxon>Gunneridae</taxon>
        <taxon>Pentapetalae</taxon>
        <taxon>asterids</taxon>
        <taxon>lamiids</taxon>
        <taxon>Lamiales</taxon>
        <taxon>Orobanchaceae</taxon>
        <taxon>Orobanchaceae incertae sedis</taxon>
        <taxon>Phtheirospermum</taxon>
    </lineage>
</organism>
<keyword evidence="5" id="KW-0547">Nucleotide-binding</keyword>
<dbReference type="GO" id="GO:0009536">
    <property type="term" value="C:plastid"/>
    <property type="evidence" value="ECO:0007669"/>
    <property type="project" value="UniProtKB-SubCell"/>
</dbReference>
<evidence type="ECO:0000256" key="1">
    <source>
        <dbReference type="ARBA" id="ARBA00002329"/>
    </source>
</evidence>
<keyword evidence="8" id="KW-1185">Reference proteome</keyword>
<evidence type="ECO:0000256" key="3">
    <source>
        <dbReference type="ARBA" id="ARBA00009361"/>
    </source>
</evidence>
<comment type="similarity">
    <text evidence="3">Belongs to the Ycf2 family.</text>
</comment>
<accession>A0A830D2M2</accession>
<evidence type="ECO:0000256" key="2">
    <source>
        <dbReference type="ARBA" id="ARBA00004474"/>
    </source>
</evidence>
<evidence type="ECO:0000313" key="7">
    <source>
        <dbReference type="EMBL" id="GFQ06858.1"/>
    </source>
</evidence>
<gene>
    <name evidence="7" type="ORF">PHJA_002829800</name>
</gene>
<keyword evidence="4" id="KW-0934">Plastid</keyword>